<evidence type="ECO:0000313" key="7">
    <source>
        <dbReference type="Proteomes" id="UP000831880"/>
    </source>
</evidence>
<keyword evidence="3" id="KW-0560">Oxidoreductase</keyword>
<dbReference type="EC" id="1.15.1.1" evidence="3"/>
<comment type="cofactor">
    <cofactor evidence="3">
        <name>Cu cation</name>
        <dbReference type="ChEBI" id="CHEBI:23378"/>
    </cofactor>
    <text evidence="3">Binds 1 copper ion per subunit.</text>
</comment>
<name>A0ABY4H2T9_9BACI</name>
<proteinExistence type="inferred from homology"/>
<evidence type="ECO:0000259" key="5">
    <source>
        <dbReference type="Pfam" id="PF00080"/>
    </source>
</evidence>
<dbReference type="InterPro" id="IPR001424">
    <property type="entry name" value="SOD_Cu_Zn_dom"/>
</dbReference>
<dbReference type="InterPro" id="IPR024134">
    <property type="entry name" value="SOD_Cu/Zn_/chaperone"/>
</dbReference>
<dbReference type="RefSeq" id="WP_244753868.1">
    <property type="nucleotide sequence ID" value="NZ_CP095074.1"/>
</dbReference>
<dbReference type="PROSITE" id="PS51257">
    <property type="entry name" value="PROKAR_LIPOPROTEIN"/>
    <property type="match status" value="1"/>
</dbReference>
<feature type="compositionally biased region" description="Basic and acidic residues" evidence="4">
    <location>
        <begin position="173"/>
        <end position="189"/>
    </location>
</feature>
<evidence type="ECO:0000313" key="6">
    <source>
        <dbReference type="EMBL" id="UOQ94220.1"/>
    </source>
</evidence>
<evidence type="ECO:0000256" key="2">
    <source>
        <dbReference type="ARBA" id="ARBA00024900"/>
    </source>
</evidence>
<keyword evidence="7" id="KW-1185">Reference proteome</keyword>
<dbReference type="Proteomes" id="UP000831880">
    <property type="component" value="Chromosome"/>
</dbReference>
<keyword evidence="3" id="KW-0479">Metal-binding</keyword>
<dbReference type="PROSITE" id="PS00332">
    <property type="entry name" value="SOD_CU_ZN_2"/>
    <property type="match status" value="1"/>
</dbReference>
<dbReference type="InterPro" id="IPR036423">
    <property type="entry name" value="SOD-like_Cu/Zn_dom_sf"/>
</dbReference>
<protein>
    <recommendedName>
        <fullName evidence="3">Superoxide dismutase [Cu-Zn]</fullName>
        <ecNumber evidence="3">1.15.1.1</ecNumber>
    </recommendedName>
</protein>
<feature type="region of interest" description="Disordered" evidence="4">
    <location>
        <begin position="142"/>
        <end position="162"/>
    </location>
</feature>
<evidence type="ECO:0000256" key="4">
    <source>
        <dbReference type="SAM" id="MobiDB-lite"/>
    </source>
</evidence>
<feature type="domain" description="Superoxide dismutase copper/zinc binding" evidence="5">
    <location>
        <begin position="38"/>
        <end position="168"/>
    </location>
</feature>
<feature type="region of interest" description="Disordered" evidence="4">
    <location>
        <begin position="170"/>
        <end position="189"/>
    </location>
</feature>
<comment type="similarity">
    <text evidence="1 3">Belongs to the Cu-Zn superoxide dismutase family.</text>
</comment>
<keyword evidence="3" id="KW-0186">Copper</keyword>
<organism evidence="6 7">
    <name type="scientific">Halobacillus shinanisalinarum</name>
    <dbReference type="NCBI Taxonomy" id="2932258"/>
    <lineage>
        <taxon>Bacteria</taxon>
        <taxon>Bacillati</taxon>
        <taxon>Bacillota</taxon>
        <taxon>Bacilli</taxon>
        <taxon>Bacillales</taxon>
        <taxon>Bacillaceae</taxon>
        <taxon>Halobacillus</taxon>
    </lineage>
</organism>
<dbReference type="InterPro" id="IPR018152">
    <property type="entry name" value="SOD_Cu/Zn_BS"/>
</dbReference>
<dbReference type="EMBL" id="CP095074">
    <property type="protein sequence ID" value="UOQ94220.1"/>
    <property type="molecule type" value="Genomic_DNA"/>
</dbReference>
<dbReference type="Gene3D" id="2.60.40.200">
    <property type="entry name" value="Superoxide dismutase, copper/zinc binding domain"/>
    <property type="match status" value="1"/>
</dbReference>
<evidence type="ECO:0000256" key="1">
    <source>
        <dbReference type="ARBA" id="ARBA00010457"/>
    </source>
</evidence>
<evidence type="ECO:0000256" key="3">
    <source>
        <dbReference type="RuleBase" id="RU000393"/>
    </source>
</evidence>
<gene>
    <name evidence="6" type="ORF">MUO14_04465</name>
</gene>
<comment type="catalytic activity">
    <reaction evidence="3">
        <text>2 superoxide + 2 H(+) = H2O2 + O2</text>
        <dbReference type="Rhea" id="RHEA:20696"/>
        <dbReference type="ChEBI" id="CHEBI:15378"/>
        <dbReference type="ChEBI" id="CHEBI:15379"/>
        <dbReference type="ChEBI" id="CHEBI:16240"/>
        <dbReference type="ChEBI" id="CHEBI:18421"/>
        <dbReference type="EC" id="1.15.1.1"/>
    </reaction>
</comment>
<dbReference type="CDD" id="cd00305">
    <property type="entry name" value="Cu-Zn_Superoxide_Dismutase"/>
    <property type="match status" value="1"/>
</dbReference>
<reference evidence="6 7" key="1">
    <citation type="submission" date="2022-04" db="EMBL/GenBank/DDBJ databases">
        <title>Halobacillus sp. isolated from saltern.</title>
        <authorList>
            <person name="Won M."/>
            <person name="Lee C.-M."/>
            <person name="Woen H.-Y."/>
            <person name="Kwon S.-W."/>
        </authorList>
    </citation>
    <scope>NUCLEOTIDE SEQUENCE [LARGE SCALE GENOMIC DNA]</scope>
    <source>
        <strain evidence="6 7">SSTM10-2</strain>
    </source>
</reference>
<dbReference type="PANTHER" id="PTHR10003">
    <property type="entry name" value="SUPEROXIDE DISMUTASE CU-ZN -RELATED"/>
    <property type="match status" value="1"/>
</dbReference>
<comment type="cofactor">
    <cofactor evidence="3">
        <name>Zn(2+)</name>
        <dbReference type="ChEBI" id="CHEBI:29105"/>
    </cofactor>
    <text evidence="3">Binds 1 zinc ion per subunit.</text>
</comment>
<dbReference type="SUPFAM" id="SSF49329">
    <property type="entry name" value="Cu,Zn superoxide dismutase-like"/>
    <property type="match status" value="1"/>
</dbReference>
<sequence length="189" mass="19986">MKFVLIGVLTTLLTITGCGEKRSPLESALFNQEGDRIGTVTLIEQSGGVEVKVKAEGLEAGPHGIHVHEFPKCEGPDFKSAGNHFNPTQKKHGLMNQKGAHIGDLPNIDAEAGGMADAKLMLAEATLKDGQTSLLRKEGTSLVIHSGPDDGMSQPSGDSGDRVACAEITLNSEKSKASDPTELNKKQEE</sequence>
<keyword evidence="3" id="KW-0862">Zinc</keyword>
<comment type="function">
    <text evidence="2">Destroys radicals which are normally produced within the cells and which are toxic to biological systems. May play a role in favoring mycobacterial survival in phagocytes.</text>
</comment>
<dbReference type="Pfam" id="PF00080">
    <property type="entry name" value="Sod_Cu"/>
    <property type="match status" value="1"/>
</dbReference>
<accession>A0ABY4H2T9</accession>